<feature type="transmembrane region" description="Helical" evidence="1">
    <location>
        <begin position="59"/>
        <end position="79"/>
    </location>
</feature>
<dbReference type="Proteomes" id="UP001479520">
    <property type="component" value="Chromosome"/>
</dbReference>
<evidence type="ECO:0000313" key="3">
    <source>
        <dbReference type="Proteomes" id="UP001479520"/>
    </source>
</evidence>
<organism evidence="2 3">
    <name type="scientific">Azonexus hydrophilus</name>
    <dbReference type="NCBI Taxonomy" id="418702"/>
    <lineage>
        <taxon>Bacteria</taxon>
        <taxon>Pseudomonadati</taxon>
        <taxon>Pseudomonadota</taxon>
        <taxon>Betaproteobacteria</taxon>
        <taxon>Rhodocyclales</taxon>
        <taxon>Azonexaceae</taxon>
        <taxon>Azonexus</taxon>
    </lineage>
</organism>
<evidence type="ECO:0000313" key="2">
    <source>
        <dbReference type="EMBL" id="WZJ22843.1"/>
    </source>
</evidence>
<evidence type="ECO:0000256" key="1">
    <source>
        <dbReference type="SAM" id="Phobius"/>
    </source>
</evidence>
<name>A0ABZ2XKY1_9RHOO</name>
<feature type="transmembrane region" description="Helical" evidence="1">
    <location>
        <begin position="85"/>
        <end position="104"/>
    </location>
</feature>
<dbReference type="RefSeq" id="WP_051295540.1">
    <property type="nucleotide sequence ID" value="NZ_CP151406.1"/>
</dbReference>
<accession>A0ABZ2XKY1</accession>
<sequence>MAFNVHIAMTWILFLALFPITFFWLRRAWRIAINKDFSEVAIKHGESPPNPEKWAPYEAVINLVAGSITAATIAGVLAGELEYDTWMALAGSTIWCKFFLSFALSRQAHPMNLPGFMQRRISFRPQKPPQDGEEK</sequence>
<keyword evidence="1" id="KW-1133">Transmembrane helix</keyword>
<gene>
    <name evidence="2" type="ORF">AADV58_06795</name>
</gene>
<proteinExistence type="predicted"/>
<keyword evidence="1" id="KW-0812">Transmembrane</keyword>
<dbReference type="EMBL" id="CP151406">
    <property type="protein sequence ID" value="WZJ22843.1"/>
    <property type="molecule type" value="Genomic_DNA"/>
</dbReference>
<reference evidence="2 3" key="1">
    <citation type="submission" date="2024-04" db="EMBL/GenBank/DDBJ databases">
        <title>Dissimilatory iodate-reducing microorganisms contribute to the enrichment of iodine in groundwater.</title>
        <authorList>
            <person name="Jiang Z."/>
        </authorList>
    </citation>
    <scope>NUCLEOTIDE SEQUENCE [LARGE SCALE GENOMIC DNA]</scope>
    <source>
        <strain evidence="2 3">NCP973</strain>
    </source>
</reference>
<feature type="transmembrane region" description="Helical" evidence="1">
    <location>
        <begin position="6"/>
        <end position="25"/>
    </location>
</feature>
<keyword evidence="3" id="KW-1185">Reference proteome</keyword>
<protein>
    <submittedName>
        <fullName evidence="2">Uncharacterized protein</fullName>
    </submittedName>
</protein>
<keyword evidence="1" id="KW-0472">Membrane</keyword>